<gene>
    <name evidence="1" type="ORF">LX32DRAFT_45743</name>
</gene>
<proteinExistence type="predicted"/>
<dbReference type="Proteomes" id="UP001232148">
    <property type="component" value="Unassembled WGS sequence"/>
</dbReference>
<reference evidence="1" key="1">
    <citation type="submission" date="2021-06" db="EMBL/GenBank/DDBJ databases">
        <title>Comparative genomics, transcriptomics and evolutionary studies reveal genomic signatures of adaptation to plant cell wall in hemibiotrophic fungi.</title>
        <authorList>
            <consortium name="DOE Joint Genome Institute"/>
            <person name="Baroncelli R."/>
            <person name="Diaz J.F."/>
            <person name="Benocci T."/>
            <person name="Peng M."/>
            <person name="Battaglia E."/>
            <person name="Haridas S."/>
            <person name="Andreopoulos W."/>
            <person name="Labutti K."/>
            <person name="Pangilinan J."/>
            <person name="Floch G.L."/>
            <person name="Makela M.R."/>
            <person name="Henrissat B."/>
            <person name="Grigoriev I.V."/>
            <person name="Crouch J.A."/>
            <person name="De Vries R.P."/>
            <person name="Sukno S.A."/>
            <person name="Thon M.R."/>
        </authorList>
    </citation>
    <scope>NUCLEOTIDE SEQUENCE</scope>
    <source>
        <strain evidence="1">MAFF235873</strain>
    </source>
</reference>
<accession>A0AAD9HD91</accession>
<dbReference type="EMBL" id="MU842928">
    <property type="protein sequence ID" value="KAK2025822.1"/>
    <property type="molecule type" value="Genomic_DNA"/>
</dbReference>
<evidence type="ECO:0000313" key="2">
    <source>
        <dbReference type="Proteomes" id="UP001232148"/>
    </source>
</evidence>
<sequence>MPPPSFHFWASSSFRVFRCKATPKYEADADFFFSAHGKLPTRRRLSSHSAPFAFSNFSHPSGPPCPRLRPHPISSYPIPSHPSIGINSRLDFPPSPIHHTITRKRPVYFSRETTVPVNPYRSPSNAIIPLTIGRVLASRCHHNCLPTEDGTLK</sequence>
<comment type="caution">
    <text evidence="1">The sequence shown here is derived from an EMBL/GenBank/DDBJ whole genome shotgun (WGS) entry which is preliminary data.</text>
</comment>
<evidence type="ECO:0000313" key="1">
    <source>
        <dbReference type="EMBL" id="KAK2025822.1"/>
    </source>
</evidence>
<name>A0AAD9HD91_9PEZI</name>
<organism evidence="1 2">
    <name type="scientific">Colletotrichum zoysiae</name>
    <dbReference type="NCBI Taxonomy" id="1216348"/>
    <lineage>
        <taxon>Eukaryota</taxon>
        <taxon>Fungi</taxon>
        <taxon>Dikarya</taxon>
        <taxon>Ascomycota</taxon>
        <taxon>Pezizomycotina</taxon>
        <taxon>Sordariomycetes</taxon>
        <taxon>Hypocreomycetidae</taxon>
        <taxon>Glomerellales</taxon>
        <taxon>Glomerellaceae</taxon>
        <taxon>Colletotrichum</taxon>
        <taxon>Colletotrichum graminicola species complex</taxon>
    </lineage>
</organism>
<dbReference type="AlphaFoldDB" id="A0AAD9HD91"/>
<protein>
    <submittedName>
        <fullName evidence="1">Uncharacterized protein</fullName>
    </submittedName>
</protein>
<keyword evidence="2" id="KW-1185">Reference proteome</keyword>